<gene>
    <name evidence="1" type="ORF">LX59_02564</name>
</gene>
<reference evidence="1 2" key="1">
    <citation type="submission" date="2019-07" db="EMBL/GenBank/DDBJ databases">
        <title>Genomic Encyclopedia of Type Strains, Phase I: the one thousand microbial genomes (KMG-I) project.</title>
        <authorList>
            <person name="Kyrpides N."/>
        </authorList>
    </citation>
    <scope>NUCLEOTIDE SEQUENCE [LARGE SCALE GENOMIC DNA]</scope>
    <source>
        <strain evidence="1 2">DSM 375</strain>
    </source>
</reference>
<organism evidence="1 2">
    <name type="scientific">Azomonas agilis</name>
    <dbReference type="NCBI Taxonomy" id="116849"/>
    <lineage>
        <taxon>Bacteria</taxon>
        <taxon>Pseudomonadati</taxon>
        <taxon>Pseudomonadota</taxon>
        <taxon>Gammaproteobacteria</taxon>
        <taxon>Pseudomonadales</taxon>
        <taxon>Pseudomonadaceae</taxon>
        <taxon>Azomonas</taxon>
    </lineage>
</organism>
<accession>A0A562I015</accession>
<sequence length="103" mass="11505">MEHLLLALLLLTAAIAARYLLTRPSTSLVEEPQEYFDIYQSTLINLLKKTSGCPLGFQRRSQRFASQSQAMATPIVEVPKDYAPWDGQARDALDEALILSARP</sequence>
<dbReference type="Proteomes" id="UP000319627">
    <property type="component" value="Unassembled WGS sequence"/>
</dbReference>
<keyword evidence="2" id="KW-1185">Reference proteome</keyword>
<name>A0A562I015_9GAMM</name>
<evidence type="ECO:0000313" key="2">
    <source>
        <dbReference type="Proteomes" id="UP000319627"/>
    </source>
</evidence>
<dbReference type="RefSeq" id="WP_144572389.1">
    <property type="nucleotide sequence ID" value="NZ_VLKG01000010.1"/>
</dbReference>
<protein>
    <submittedName>
        <fullName evidence="1">Uncharacterized protein</fullName>
    </submittedName>
</protein>
<evidence type="ECO:0000313" key="1">
    <source>
        <dbReference type="EMBL" id="TWH64361.1"/>
    </source>
</evidence>
<comment type="caution">
    <text evidence="1">The sequence shown here is derived from an EMBL/GenBank/DDBJ whole genome shotgun (WGS) entry which is preliminary data.</text>
</comment>
<dbReference type="AlphaFoldDB" id="A0A562I015"/>
<dbReference type="EMBL" id="VLKG01000010">
    <property type="protein sequence ID" value="TWH64361.1"/>
    <property type="molecule type" value="Genomic_DNA"/>
</dbReference>
<proteinExistence type="predicted"/>